<dbReference type="SMART" id="SM00516">
    <property type="entry name" value="SEC14"/>
    <property type="match status" value="1"/>
</dbReference>
<dbReference type="Gene3D" id="3.40.525.10">
    <property type="entry name" value="CRAL-TRIO lipid binding domain"/>
    <property type="match status" value="1"/>
</dbReference>
<dbReference type="GO" id="GO:0016020">
    <property type="term" value="C:membrane"/>
    <property type="evidence" value="ECO:0007669"/>
    <property type="project" value="TreeGrafter"/>
</dbReference>
<dbReference type="SMR" id="A0A6J2KQT6"/>
<dbReference type="InterPro" id="IPR036865">
    <property type="entry name" value="CRAL-TRIO_dom_sf"/>
</dbReference>
<reference evidence="3" key="1">
    <citation type="submission" date="2025-08" db="UniProtKB">
        <authorList>
            <consortium name="RefSeq"/>
        </authorList>
    </citation>
    <scope>IDENTIFICATION</scope>
    <source>
        <tissue evidence="3">Silk gland</tissue>
    </source>
</reference>
<dbReference type="GeneID" id="114252850"/>
<gene>
    <name evidence="3" type="primary">LOC114252850</name>
</gene>
<sequence length="312" mass="36046">MKIKQELLEQPTGELWQAIRVELKEDAKTKDQDLAAIREWLKKQPHLPDDWETGPLMTFLRGSSFSLEKCKRKLDMYFTMRAACPEFFTKRDATRPELTEILTNKIEGPPLPGITPNGRRVTVCRGIDQNLDAQQIIDTLKLALMIGDVRLTEEKEGVAGDIYVLDAAVLGPSILAKLSAATIKKFMICVQEAYPIKLKEVHIINTSPLVERFVNFVKPFLKEKIRKRIFIHKEIKDLYKYVPQEMLPEEYGGQCSTMTLLQEQWKLKLQEYREWFKQQDSIIANESLRPGRPTNYDELFGIDGSFRQLAID</sequence>
<dbReference type="PRINTS" id="PR00180">
    <property type="entry name" value="CRETINALDHBP"/>
</dbReference>
<evidence type="ECO:0000313" key="3">
    <source>
        <dbReference type="RefSeq" id="XP_028043322.1"/>
    </source>
</evidence>
<proteinExistence type="predicted"/>
<dbReference type="InterPro" id="IPR001251">
    <property type="entry name" value="CRAL-TRIO_dom"/>
</dbReference>
<evidence type="ECO:0000259" key="1">
    <source>
        <dbReference type="PROSITE" id="PS50191"/>
    </source>
</evidence>
<protein>
    <submittedName>
        <fullName evidence="3">Alpha-tocopherol transfer protein-like</fullName>
    </submittedName>
</protein>
<dbReference type="AlphaFoldDB" id="A0A6J2KQT6"/>
<keyword evidence="2" id="KW-1185">Reference proteome</keyword>
<dbReference type="CDD" id="cd00170">
    <property type="entry name" value="SEC14"/>
    <property type="match status" value="1"/>
</dbReference>
<dbReference type="OrthoDB" id="6682367at2759"/>
<dbReference type="Pfam" id="PF00650">
    <property type="entry name" value="CRAL_TRIO"/>
    <property type="match status" value="1"/>
</dbReference>
<dbReference type="Gene3D" id="1.10.8.20">
    <property type="entry name" value="N-terminal domain of phosphatidylinositol transfer protein sec14p"/>
    <property type="match status" value="1"/>
</dbReference>
<feature type="domain" description="CRAL-TRIO" evidence="1">
    <location>
        <begin position="94"/>
        <end position="259"/>
    </location>
</feature>
<dbReference type="PANTHER" id="PTHR10174:SF230">
    <property type="entry name" value="ALPHA-TOCOPHEROL TRANSFER PROTEIN-LIKE"/>
    <property type="match status" value="1"/>
</dbReference>
<dbReference type="SUPFAM" id="SSF46938">
    <property type="entry name" value="CRAL/TRIO N-terminal domain"/>
    <property type="match status" value="1"/>
</dbReference>
<dbReference type="KEGG" id="bman:114252850"/>
<dbReference type="GO" id="GO:1902936">
    <property type="term" value="F:phosphatidylinositol bisphosphate binding"/>
    <property type="evidence" value="ECO:0007669"/>
    <property type="project" value="TreeGrafter"/>
</dbReference>
<evidence type="ECO:0000313" key="2">
    <source>
        <dbReference type="Proteomes" id="UP000504629"/>
    </source>
</evidence>
<dbReference type="RefSeq" id="XP_028043322.1">
    <property type="nucleotide sequence ID" value="XM_028187521.1"/>
</dbReference>
<dbReference type="Gene3D" id="1.20.5.1200">
    <property type="entry name" value="Alpha-tocopherol transfer"/>
    <property type="match status" value="1"/>
</dbReference>
<dbReference type="Proteomes" id="UP000504629">
    <property type="component" value="Unplaced"/>
</dbReference>
<dbReference type="PANTHER" id="PTHR10174">
    <property type="entry name" value="ALPHA-TOCOPHEROL TRANSFER PROTEIN-RELATED"/>
    <property type="match status" value="1"/>
</dbReference>
<organism evidence="2 3">
    <name type="scientific">Bombyx mandarina</name>
    <name type="common">Wild silk moth</name>
    <name type="synonym">Wild silkworm</name>
    <dbReference type="NCBI Taxonomy" id="7092"/>
    <lineage>
        <taxon>Eukaryota</taxon>
        <taxon>Metazoa</taxon>
        <taxon>Ecdysozoa</taxon>
        <taxon>Arthropoda</taxon>
        <taxon>Hexapoda</taxon>
        <taxon>Insecta</taxon>
        <taxon>Pterygota</taxon>
        <taxon>Neoptera</taxon>
        <taxon>Endopterygota</taxon>
        <taxon>Lepidoptera</taxon>
        <taxon>Glossata</taxon>
        <taxon>Ditrysia</taxon>
        <taxon>Bombycoidea</taxon>
        <taxon>Bombycidae</taxon>
        <taxon>Bombycinae</taxon>
        <taxon>Bombyx</taxon>
    </lineage>
</organism>
<name>A0A6J2KQT6_BOMMA</name>
<accession>A0A6J2KQT6</accession>
<dbReference type="PROSITE" id="PS50191">
    <property type="entry name" value="CRAL_TRIO"/>
    <property type="match status" value="1"/>
</dbReference>
<dbReference type="SUPFAM" id="SSF52087">
    <property type="entry name" value="CRAL/TRIO domain"/>
    <property type="match status" value="1"/>
</dbReference>
<dbReference type="InterPro" id="IPR036273">
    <property type="entry name" value="CRAL/TRIO_N_dom_sf"/>
</dbReference>